<protein>
    <recommendedName>
        <fullName evidence="1">DUF5611 domain-containing protein</fullName>
    </recommendedName>
</protein>
<feature type="domain" description="DUF5611" evidence="1">
    <location>
        <begin position="1"/>
        <end position="97"/>
    </location>
</feature>
<dbReference type="HOGENOM" id="CLU_152346_1_0_2"/>
<evidence type="ECO:0000313" key="3">
    <source>
        <dbReference type="Proteomes" id="UP000028501"/>
    </source>
</evidence>
<evidence type="ECO:0000259" key="1">
    <source>
        <dbReference type="Pfam" id="PF18446"/>
    </source>
</evidence>
<dbReference type="InterPro" id="IPR016800">
    <property type="entry name" value="UCP022080"/>
</dbReference>
<name>A0A075WE59_ARCFL</name>
<sequence length="103" mass="12306">MREYRFKRGFKPTAERLEEMLNKHFGGFEVEGEYYVVKNFGAIEVLRLKLENKRLYAESKTRLTNDETALKTLKTYNKFLEELTGYTAKERQKLMKKEIEGKD</sequence>
<dbReference type="Proteomes" id="UP000028501">
    <property type="component" value="Chromosome"/>
</dbReference>
<gene>
    <name evidence="2" type="ORF">AFULGI_00012080</name>
</gene>
<accession>A0A075WE59</accession>
<evidence type="ECO:0000313" key="2">
    <source>
        <dbReference type="EMBL" id="AIG97987.1"/>
    </source>
</evidence>
<dbReference type="AlphaFoldDB" id="A0A075WE59"/>
<organism evidence="2 3">
    <name type="scientific">Archaeoglobus fulgidus DSM 8774</name>
    <dbReference type="NCBI Taxonomy" id="1344584"/>
    <lineage>
        <taxon>Archaea</taxon>
        <taxon>Methanobacteriati</taxon>
        <taxon>Methanobacteriota</taxon>
        <taxon>Archaeoglobi</taxon>
        <taxon>Archaeoglobales</taxon>
        <taxon>Archaeoglobaceae</taxon>
        <taxon>Archaeoglobus</taxon>
    </lineage>
</organism>
<dbReference type="RefSeq" id="WP_010878607.1">
    <property type="nucleotide sequence ID" value="NZ_CP006577.1"/>
</dbReference>
<dbReference type="EMBL" id="CP006577">
    <property type="protein sequence ID" value="AIG97987.1"/>
    <property type="molecule type" value="Genomic_DNA"/>
</dbReference>
<dbReference type="Pfam" id="PF18446">
    <property type="entry name" value="DUF5611"/>
    <property type="match status" value="1"/>
</dbReference>
<dbReference type="PIRSF" id="PIRSF022080">
    <property type="entry name" value="UCP022080"/>
    <property type="match status" value="1"/>
</dbReference>
<dbReference type="GeneID" id="24794716"/>
<dbReference type="InterPro" id="IPR040713">
    <property type="entry name" value="DUF5611"/>
</dbReference>
<proteinExistence type="predicted"/>
<dbReference type="Gene3D" id="3.30.310.190">
    <property type="match status" value="1"/>
</dbReference>
<dbReference type="KEGG" id="afg:AFULGI_00012080"/>
<reference evidence="2 3" key="1">
    <citation type="submission" date="2013-07" db="EMBL/GenBank/DDBJ databases">
        <title>Genome of Archaeoglobus fulgidus.</title>
        <authorList>
            <person name="Fiebig A."/>
            <person name="Birkeland N.-K."/>
        </authorList>
    </citation>
    <scope>NUCLEOTIDE SEQUENCE [LARGE SCALE GENOMIC DNA]</scope>
    <source>
        <strain evidence="2 3">DSM 8774</strain>
    </source>
</reference>